<evidence type="ECO:0000259" key="4">
    <source>
        <dbReference type="PROSITE" id="PS01124"/>
    </source>
</evidence>
<dbReference type="SMART" id="SM00342">
    <property type="entry name" value="HTH_ARAC"/>
    <property type="match status" value="1"/>
</dbReference>
<keyword evidence="2" id="KW-0238">DNA-binding</keyword>
<dbReference type="PANTHER" id="PTHR46796:SF12">
    <property type="entry name" value="HTH-TYPE DNA-BINDING TRANSCRIPTIONAL ACTIVATOR EUTR"/>
    <property type="match status" value="1"/>
</dbReference>
<gene>
    <name evidence="5" type="ORF">F1599_00130</name>
</gene>
<protein>
    <submittedName>
        <fullName evidence="5">AraC family transcriptional regulator</fullName>
    </submittedName>
</protein>
<dbReference type="SUPFAM" id="SSF46689">
    <property type="entry name" value="Homeodomain-like"/>
    <property type="match status" value="2"/>
</dbReference>
<dbReference type="Proteomes" id="UP000324324">
    <property type="component" value="Unassembled WGS sequence"/>
</dbReference>
<dbReference type="RefSeq" id="WP_150081509.1">
    <property type="nucleotide sequence ID" value="NZ_VWRN01000002.1"/>
</dbReference>
<dbReference type="InterPro" id="IPR035418">
    <property type="entry name" value="AraC-bd_2"/>
</dbReference>
<dbReference type="InterPro" id="IPR009057">
    <property type="entry name" value="Homeodomain-like_sf"/>
</dbReference>
<keyword evidence="6" id="KW-1185">Reference proteome</keyword>
<dbReference type="InterPro" id="IPR050204">
    <property type="entry name" value="AraC_XylS_family_regulators"/>
</dbReference>
<evidence type="ECO:0000313" key="5">
    <source>
        <dbReference type="EMBL" id="KAA6133444.1"/>
    </source>
</evidence>
<evidence type="ECO:0000313" key="6">
    <source>
        <dbReference type="Proteomes" id="UP000324324"/>
    </source>
</evidence>
<dbReference type="EMBL" id="VWRN01000002">
    <property type="protein sequence ID" value="KAA6133444.1"/>
    <property type="molecule type" value="Genomic_DNA"/>
</dbReference>
<dbReference type="InterPro" id="IPR018060">
    <property type="entry name" value="HTH_AraC"/>
</dbReference>
<reference evidence="5 6" key="1">
    <citation type="submission" date="2019-09" db="EMBL/GenBank/DDBJ databases">
        <title>Isolation of a novel species in the genus Cupriavidus from patients with sepsis using whole genome sequencing.</title>
        <authorList>
            <person name="Kweon O.J."/>
            <person name="Lee M.-K."/>
        </authorList>
    </citation>
    <scope>NUCLEOTIDE SEQUENCE [LARGE SCALE GENOMIC DNA]</scope>
    <source>
        <strain evidence="5 6">MKL-01</strain>
    </source>
</reference>
<keyword evidence="1" id="KW-0805">Transcription regulation</keyword>
<keyword evidence="3" id="KW-0804">Transcription</keyword>
<proteinExistence type="predicted"/>
<accession>A0A5M8BK50</accession>
<dbReference type="GO" id="GO:0003700">
    <property type="term" value="F:DNA-binding transcription factor activity"/>
    <property type="evidence" value="ECO:0007669"/>
    <property type="project" value="InterPro"/>
</dbReference>
<dbReference type="PROSITE" id="PS00041">
    <property type="entry name" value="HTH_ARAC_FAMILY_1"/>
    <property type="match status" value="1"/>
</dbReference>
<dbReference type="PANTHER" id="PTHR46796">
    <property type="entry name" value="HTH-TYPE TRANSCRIPTIONAL ACTIVATOR RHAS-RELATED"/>
    <property type="match status" value="1"/>
</dbReference>
<evidence type="ECO:0000256" key="2">
    <source>
        <dbReference type="ARBA" id="ARBA00023125"/>
    </source>
</evidence>
<evidence type="ECO:0000256" key="3">
    <source>
        <dbReference type="ARBA" id="ARBA00023163"/>
    </source>
</evidence>
<evidence type="ECO:0000256" key="1">
    <source>
        <dbReference type="ARBA" id="ARBA00023015"/>
    </source>
</evidence>
<dbReference type="AlphaFoldDB" id="A0A5M8BK50"/>
<dbReference type="Pfam" id="PF12833">
    <property type="entry name" value="HTH_18"/>
    <property type="match status" value="1"/>
</dbReference>
<sequence length="344" mass="38541">MQPPSDVSAPGLGAVHRFHASELPHVEALCARLFGPTRVRPLDARAPLHVDAEQCHIGQLWLVDIRYSTAMEIEPQPGKDEYVIQTTLAGHCEALTDGQSQHYPHGSTLVASPTLRTRLLLDEDCERFCVVLRRRAIEHAFREHFGFEPPAPIAFAPRLASDDGLNGNGGNGLAERWQALVGYLRAEMRTRRAGAANPTIDASIEHMVVSTLLFDQFSGDGATLPRRFQPTLPAYVRRAIQYLRRNLDRPITMRELADHCGVSERSLQVGFRRSKNATPMEYLRLLRLQGARDSLLRSPQQPGAVTAIALRHGFAHLSMFSREYRREFGELPSDTLRRAQCREG</sequence>
<name>A0A5M8BK50_9BURK</name>
<dbReference type="Gene3D" id="1.10.10.60">
    <property type="entry name" value="Homeodomain-like"/>
    <property type="match status" value="1"/>
</dbReference>
<dbReference type="PROSITE" id="PS01124">
    <property type="entry name" value="HTH_ARAC_FAMILY_2"/>
    <property type="match status" value="1"/>
</dbReference>
<feature type="domain" description="HTH araC/xylS-type" evidence="4">
    <location>
        <begin position="237"/>
        <end position="338"/>
    </location>
</feature>
<comment type="caution">
    <text evidence="5">The sequence shown here is derived from an EMBL/GenBank/DDBJ whole genome shotgun (WGS) entry which is preliminary data.</text>
</comment>
<dbReference type="InterPro" id="IPR018062">
    <property type="entry name" value="HTH_AraC-typ_CS"/>
</dbReference>
<organism evidence="5 6">
    <name type="scientific">Cupriavidus cauae</name>
    <dbReference type="NCBI Taxonomy" id="2608999"/>
    <lineage>
        <taxon>Bacteria</taxon>
        <taxon>Pseudomonadati</taxon>
        <taxon>Pseudomonadota</taxon>
        <taxon>Betaproteobacteria</taxon>
        <taxon>Burkholderiales</taxon>
        <taxon>Burkholderiaceae</taxon>
        <taxon>Cupriavidus</taxon>
    </lineage>
</organism>
<dbReference type="Pfam" id="PF14525">
    <property type="entry name" value="AraC_binding_2"/>
    <property type="match status" value="1"/>
</dbReference>
<dbReference type="GO" id="GO:0043565">
    <property type="term" value="F:sequence-specific DNA binding"/>
    <property type="evidence" value="ECO:0007669"/>
    <property type="project" value="InterPro"/>
</dbReference>